<dbReference type="PROSITE" id="PS50032">
    <property type="entry name" value="KA1"/>
    <property type="match status" value="1"/>
</dbReference>
<dbReference type="PROSITE" id="PS50011">
    <property type="entry name" value="PROTEIN_KINASE_DOM"/>
    <property type="match status" value="1"/>
</dbReference>
<feature type="compositionally biased region" description="Low complexity" evidence="9">
    <location>
        <begin position="28"/>
        <end position="45"/>
    </location>
</feature>
<evidence type="ECO:0000256" key="4">
    <source>
        <dbReference type="ARBA" id="ARBA00022741"/>
    </source>
</evidence>
<feature type="region of interest" description="Disordered" evidence="9">
    <location>
        <begin position="983"/>
        <end position="1046"/>
    </location>
</feature>
<name>A0A8H4BCE9_MUCCL</name>
<evidence type="ECO:0000256" key="9">
    <source>
        <dbReference type="SAM" id="MobiDB-lite"/>
    </source>
</evidence>
<dbReference type="PROSITE" id="PS00108">
    <property type="entry name" value="PROTEIN_KINASE_ST"/>
    <property type="match status" value="1"/>
</dbReference>
<evidence type="ECO:0000313" key="13">
    <source>
        <dbReference type="Proteomes" id="UP000469890"/>
    </source>
</evidence>
<dbReference type="SUPFAM" id="SSF56112">
    <property type="entry name" value="Protein kinase-like (PK-like)"/>
    <property type="match status" value="1"/>
</dbReference>
<feature type="compositionally biased region" description="Polar residues" evidence="9">
    <location>
        <begin position="414"/>
        <end position="427"/>
    </location>
</feature>
<evidence type="ECO:0000259" key="11">
    <source>
        <dbReference type="PROSITE" id="PS50032"/>
    </source>
</evidence>
<dbReference type="GO" id="GO:0005737">
    <property type="term" value="C:cytoplasm"/>
    <property type="evidence" value="ECO:0007669"/>
    <property type="project" value="TreeGrafter"/>
</dbReference>
<evidence type="ECO:0000256" key="8">
    <source>
        <dbReference type="ARBA" id="ARBA00048679"/>
    </source>
</evidence>
<dbReference type="GO" id="GO:0005524">
    <property type="term" value="F:ATP binding"/>
    <property type="evidence" value="ECO:0007669"/>
    <property type="project" value="UniProtKB-KW"/>
</dbReference>
<organism evidence="12 13">
    <name type="scientific">Mucor circinelloides f. lusitanicus</name>
    <name type="common">Mucor racemosus var. lusitanicus</name>
    <dbReference type="NCBI Taxonomy" id="29924"/>
    <lineage>
        <taxon>Eukaryota</taxon>
        <taxon>Fungi</taxon>
        <taxon>Fungi incertae sedis</taxon>
        <taxon>Mucoromycota</taxon>
        <taxon>Mucoromycotina</taxon>
        <taxon>Mucoromycetes</taxon>
        <taxon>Mucorales</taxon>
        <taxon>Mucorineae</taxon>
        <taxon>Mucoraceae</taxon>
        <taxon>Mucor</taxon>
    </lineage>
</organism>
<feature type="compositionally biased region" description="Polar residues" evidence="9">
    <location>
        <begin position="601"/>
        <end position="619"/>
    </location>
</feature>
<evidence type="ECO:0000256" key="2">
    <source>
        <dbReference type="ARBA" id="ARBA00022527"/>
    </source>
</evidence>
<dbReference type="AlphaFoldDB" id="A0A8H4BCE9"/>
<dbReference type="SUPFAM" id="SSF103243">
    <property type="entry name" value="KA1-like"/>
    <property type="match status" value="1"/>
</dbReference>
<dbReference type="InterPro" id="IPR000719">
    <property type="entry name" value="Prot_kinase_dom"/>
</dbReference>
<dbReference type="GO" id="GO:0035556">
    <property type="term" value="P:intracellular signal transduction"/>
    <property type="evidence" value="ECO:0007669"/>
    <property type="project" value="TreeGrafter"/>
</dbReference>
<feature type="compositionally biased region" description="Polar residues" evidence="9">
    <location>
        <begin position="576"/>
        <end position="586"/>
    </location>
</feature>
<feature type="compositionally biased region" description="Low complexity" evidence="9">
    <location>
        <begin position="633"/>
        <end position="643"/>
    </location>
</feature>
<evidence type="ECO:0000256" key="3">
    <source>
        <dbReference type="ARBA" id="ARBA00022679"/>
    </source>
</evidence>
<reference evidence="12 13" key="1">
    <citation type="submission" date="2019-09" db="EMBL/GenBank/DDBJ databases">
        <authorList>
            <consortium name="DOE Joint Genome Institute"/>
            <person name="Mondo S.J."/>
            <person name="Navarro-Mendoza M.I."/>
            <person name="Perez-Arques C."/>
            <person name="Panchal S."/>
            <person name="Nicolas F.E."/>
            <person name="Ganguly P."/>
            <person name="Pangilinan J."/>
            <person name="Grigoriev I."/>
            <person name="Heitman J."/>
            <person name="Sanya K."/>
            <person name="Garre V."/>
        </authorList>
    </citation>
    <scope>NUCLEOTIDE SEQUENCE [LARGE SCALE GENOMIC DNA]</scope>
    <source>
        <strain evidence="12 13">MU402</strain>
    </source>
</reference>
<dbReference type="EMBL" id="JAAECE010000007">
    <property type="protein sequence ID" value="KAF1798907.1"/>
    <property type="molecule type" value="Genomic_DNA"/>
</dbReference>
<feature type="compositionally biased region" description="Polar residues" evidence="9">
    <location>
        <begin position="548"/>
        <end position="568"/>
    </location>
</feature>
<dbReference type="Proteomes" id="UP000469890">
    <property type="component" value="Unassembled WGS sequence"/>
</dbReference>
<evidence type="ECO:0000256" key="6">
    <source>
        <dbReference type="ARBA" id="ARBA00022840"/>
    </source>
</evidence>
<dbReference type="InterPro" id="IPR028375">
    <property type="entry name" value="KA1/Ssp2_C"/>
</dbReference>
<feature type="domain" description="Protein kinase" evidence="10">
    <location>
        <begin position="114"/>
        <end position="376"/>
    </location>
</feature>
<keyword evidence="4" id="KW-0547">Nucleotide-binding</keyword>
<dbReference type="Gene3D" id="3.30.310.80">
    <property type="entry name" value="Kinase associated domain 1, KA1"/>
    <property type="match status" value="1"/>
</dbReference>
<gene>
    <name evidence="12" type="ORF">FB192DRAFT_1310574</name>
</gene>
<feature type="compositionally biased region" description="Basic residues" evidence="9">
    <location>
        <begin position="644"/>
        <end position="655"/>
    </location>
</feature>
<dbReference type="Pfam" id="PF00069">
    <property type="entry name" value="Pkinase"/>
    <property type="match status" value="1"/>
</dbReference>
<evidence type="ECO:0000313" key="12">
    <source>
        <dbReference type="EMBL" id="KAF1798907.1"/>
    </source>
</evidence>
<comment type="catalytic activity">
    <reaction evidence="8">
        <text>L-seryl-[protein] + ATP = O-phospho-L-seryl-[protein] + ADP + H(+)</text>
        <dbReference type="Rhea" id="RHEA:17989"/>
        <dbReference type="Rhea" id="RHEA-COMP:9863"/>
        <dbReference type="Rhea" id="RHEA-COMP:11604"/>
        <dbReference type="ChEBI" id="CHEBI:15378"/>
        <dbReference type="ChEBI" id="CHEBI:29999"/>
        <dbReference type="ChEBI" id="CHEBI:30616"/>
        <dbReference type="ChEBI" id="CHEBI:83421"/>
        <dbReference type="ChEBI" id="CHEBI:456216"/>
        <dbReference type="EC" id="2.7.11.1"/>
    </reaction>
</comment>
<dbReference type="SMART" id="SM00220">
    <property type="entry name" value="S_TKc"/>
    <property type="match status" value="1"/>
</dbReference>
<feature type="region of interest" description="Disordered" evidence="9">
    <location>
        <begin position="1"/>
        <end position="59"/>
    </location>
</feature>
<keyword evidence="2" id="KW-0723">Serine/threonine-protein kinase</keyword>
<dbReference type="PANTHER" id="PTHR24346:SF110">
    <property type="entry name" value="NON-SPECIFIC SERINE_THREONINE PROTEIN KINASE"/>
    <property type="match status" value="1"/>
</dbReference>
<evidence type="ECO:0000256" key="1">
    <source>
        <dbReference type="ARBA" id="ARBA00012513"/>
    </source>
</evidence>
<feature type="compositionally biased region" description="Polar residues" evidence="9">
    <location>
        <begin position="683"/>
        <end position="703"/>
    </location>
</feature>
<accession>A0A8H4BCE9</accession>
<feature type="compositionally biased region" description="Polar residues" evidence="9">
    <location>
        <begin position="907"/>
        <end position="916"/>
    </location>
</feature>
<dbReference type="FunFam" id="3.30.200.20:FF:000003">
    <property type="entry name" value="Non-specific serine/threonine protein kinase"/>
    <property type="match status" value="1"/>
</dbReference>
<dbReference type="Pfam" id="PF02149">
    <property type="entry name" value="KA1"/>
    <property type="match status" value="1"/>
</dbReference>
<protein>
    <recommendedName>
        <fullName evidence="1">non-specific serine/threonine protein kinase</fullName>
        <ecNumber evidence="1">2.7.11.1</ecNumber>
    </recommendedName>
</protein>
<dbReference type="GO" id="GO:0004674">
    <property type="term" value="F:protein serine/threonine kinase activity"/>
    <property type="evidence" value="ECO:0007669"/>
    <property type="project" value="UniProtKB-KW"/>
</dbReference>
<feature type="compositionally biased region" description="Low complexity" evidence="9">
    <location>
        <begin position="886"/>
        <end position="904"/>
    </location>
</feature>
<feature type="domain" description="KA1" evidence="11">
    <location>
        <begin position="923"/>
        <end position="973"/>
    </location>
</feature>
<dbReference type="FunFam" id="1.10.510.10:FF:000571">
    <property type="entry name" value="Maternal embryonic leucine zipper kinase"/>
    <property type="match status" value="1"/>
</dbReference>
<feature type="compositionally biased region" description="Polar residues" evidence="9">
    <location>
        <begin position="762"/>
        <end position="775"/>
    </location>
</feature>
<feature type="compositionally biased region" description="Low complexity" evidence="9">
    <location>
        <begin position="1037"/>
        <end position="1046"/>
    </location>
</feature>
<dbReference type="PANTHER" id="PTHR24346">
    <property type="entry name" value="MAP/MICROTUBULE AFFINITY-REGULATING KINASE"/>
    <property type="match status" value="1"/>
</dbReference>
<evidence type="ECO:0000259" key="10">
    <source>
        <dbReference type="PROSITE" id="PS50011"/>
    </source>
</evidence>
<feature type="region of interest" description="Disordered" evidence="9">
    <location>
        <begin position="757"/>
        <end position="791"/>
    </location>
</feature>
<feature type="region of interest" description="Disordered" evidence="9">
    <location>
        <begin position="401"/>
        <end position="718"/>
    </location>
</feature>
<dbReference type="InterPro" id="IPR008271">
    <property type="entry name" value="Ser/Thr_kinase_AS"/>
</dbReference>
<keyword evidence="6" id="KW-0067">ATP-binding</keyword>
<dbReference type="InterPro" id="IPR011009">
    <property type="entry name" value="Kinase-like_dom_sf"/>
</dbReference>
<keyword evidence="5" id="KW-0418">Kinase</keyword>
<dbReference type="InterPro" id="IPR001772">
    <property type="entry name" value="KA1_dom"/>
</dbReference>
<comment type="catalytic activity">
    <reaction evidence="7">
        <text>L-threonyl-[protein] + ATP = O-phospho-L-threonyl-[protein] + ADP + H(+)</text>
        <dbReference type="Rhea" id="RHEA:46608"/>
        <dbReference type="Rhea" id="RHEA-COMP:11060"/>
        <dbReference type="Rhea" id="RHEA-COMP:11605"/>
        <dbReference type="ChEBI" id="CHEBI:15378"/>
        <dbReference type="ChEBI" id="CHEBI:30013"/>
        <dbReference type="ChEBI" id="CHEBI:30616"/>
        <dbReference type="ChEBI" id="CHEBI:61977"/>
        <dbReference type="ChEBI" id="CHEBI:456216"/>
        <dbReference type="EC" id="2.7.11.1"/>
    </reaction>
</comment>
<keyword evidence="3" id="KW-0808">Transferase</keyword>
<feature type="compositionally biased region" description="Acidic residues" evidence="9">
    <location>
        <begin position="442"/>
        <end position="452"/>
    </location>
</feature>
<evidence type="ECO:0000256" key="7">
    <source>
        <dbReference type="ARBA" id="ARBA00047899"/>
    </source>
</evidence>
<feature type="region of interest" description="Disordered" evidence="9">
    <location>
        <begin position="852"/>
        <end position="925"/>
    </location>
</feature>
<dbReference type="EC" id="2.7.11.1" evidence="1"/>
<dbReference type="Gene3D" id="1.10.510.10">
    <property type="entry name" value="Transferase(Phosphotransferase) domain 1"/>
    <property type="match status" value="1"/>
</dbReference>
<proteinExistence type="predicted"/>
<evidence type="ECO:0000256" key="5">
    <source>
        <dbReference type="ARBA" id="ARBA00022777"/>
    </source>
</evidence>
<feature type="compositionally biased region" description="Low complexity" evidence="9">
    <location>
        <begin position="495"/>
        <end position="524"/>
    </location>
</feature>
<sequence>MSLFVHPLEQQPSEQEKPTFVPDSHTDSMSQQPHLQQAQQQTPSSSPSPPPPRPQQRAYSVTAMPSELQKSVMRHQEAEHQEKLRQHQPWWQYYYQLYHYHLPPGRKPTVFGPYLLLQTMGEGEFGKVKFGIEVKTGQEVAIKLIRKDSIDSTSRMTKVEREISVLRILRHPNIVELFDVIETEKYIGIILQCATGGELFDYILAHRYLKERDASRLFAQLISGVHYMHQKHIVHRDLKLENLLLDKHRNVLITDFGFANQFTSPQDDLMSTSCGSPCYAAPELVMNQGVYVGPAVDIWSCGVILFAMLCGYLPYDDDPANPESYNINLLYKYILNTPLIFPDYISEEACDLLSLMLVPDPEKRCTMETIMAHPWLSPHQHLFVQIPQQDDDAIPQEEQVVPDQDTPMPEPPRRNTTIGVSQYQNDANEIVDIPQTIKEQEVSEDQEMEESPSEQHDDTASNDAAKDTPMQDISTIELPPLTATTTTDEMDEPPAEQSAAKQQAEQQQQPPQQESEAPASASASPPIPPQKQDTPITQDDEVPPISPLPTTVHQKTQNRPKSTISSTEKVLHFLSGHSNTPKPGNTNEKRTRHMSLAIENGSPSILQAKFLSSINQRKTSPSPQQQPTPEASPSPNTSASTPHPSKKPNNTKRNVRLSTMTPPPQPQPSHTSDRGTRRKTLSLLVNSMADNTKMPFSNRRQSNTRTPPPPSTAAAAAATEERVHMMPSVSEHTINRMTDKEKHRSAGKKLMDWFKKKPLSTIHRSTNQPSDTMLHNSNDRPSSSSNTNSEFSDAATIVDPKLRTHHGAVDQEALTSRPPAQVFAEVKAALKALGLDCKRDGGEYKLKCSRPKRPVEKRNTNSHHYHQNGSNGGNPPFRMLLRRASAHQSTVSTTTTTTNATAESGKSDNSNSTKSATIYGDPNVDPGDEVRFSVELCKIKNLPGLYIVDMRRMRGNVWAYKFIYRTLLDTLKLGGKSGYLNTEKQQQQETPAVIHEESNTNNRLSTASSSGGNSSSILDDAPHTPSPPHSTSKEENATTATTAVVA</sequence>
<feature type="compositionally biased region" description="Low complexity" evidence="9">
    <location>
        <begin position="779"/>
        <end position="791"/>
    </location>
</feature>
<comment type="caution">
    <text evidence="12">The sequence shown here is derived from an EMBL/GenBank/DDBJ whole genome shotgun (WGS) entry which is preliminary data.</text>
</comment>